<dbReference type="EMBL" id="JBHMFI010000001">
    <property type="protein sequence ID" value="MFB9071575.1"/>
    <property type="molecule type" value="Genomic_DNA"/>
</dbReference>
<accession>A0ABV5FY43</accession>
<organism evidence="2 3">
    <name type="scientific">Citricoccus parietis</name>
    <dbReference type="NCBI Taxonomy" id="592307"/>
    <lineage>
        <taxon>Bacteria</taxon>
        <taxon>Bacillati</taxon>
        <taxon>Actinomycetota</taxon>
        <taxon>Actinomycetes</taxon>
        <taxon>Micrococcales</taxon>
        <taxon>Micrococcaceae</taxon>
        <taxon>Citricoccus</taxon>
    </lineage>
</organism>
<evidence type="ECO:0000256" key="1">
    <source>
        <dbReference type="SAM" id="MobiDB-lite"/>
    </source>
</evidence>
<gene>
    <name evidence="2" type="ORF">ACFFX0_10315</name>
</gene>
<reference evidence="2 3" key="1">
    <citation type="submission" date="2024-09" db="EMBL/GenBank/DDBJ databases">
        <authorList>
            <person name="Sun Q."/>
            <person name="Mori K."/>
        </authorList>
    </citation>
    <scope>NUCLEOTIDE SEQUENCE [LARGE SCALE GENOMIC DNA]</scope>
    <source>
        <strain evidence="2 3">CCM 7609</strain>
    </source>
</reference>
<feature type="region of interest" description="Disordered" evidence="1">
    <location>
        <begin position="25"/>
        <end position="60"/>
    </location>
</feature>
<evidence type="ECO:0000313" key="3">
    <source>
        <dbReference type="Proteomes" id="UP001589575"/>
    </source>
</evidence>
<keyword evidence="3" id="KW-1185">Reference proteome</keyword>
<comment type="caution">
    <text evidence="2">The sequence shown here is derived from an EMBL/GenBank/DDBJ whole genome shotgun (WGS) entry which is preliminary data.</text>
</comment>
<protein>
    <submittedName>
        <fullName evidence="2">Uncharacterized protein</fullName>
    </submittedName>
</protein>
<sequence>MGGEAEIDADTDGWAVALSVADPVGGSSVVEQPVSSRARTPRVRRERAPRTFRPSGAARG</sequence>
<name>A0ABV5FY43_9MICC</name>
<dbReference type="Proteomes" id="UP001589575">
    <property type="component" value="Unassembled WGS sequence"/>
</dbReference>
<proteinExistence type="predicted"/>
<evidence type="ECO:0000313" key="2">
    <source>
        <dbReference type="EMBL" id="MFB9071575.1"/>
    </source>
</evidence>